<dbReference type="OrthoDB" id="296632at2759"/>
<reference evidence="8 9" key="1">
    <citation type="submission" date="2015-01" db="EMBL/GenBank/DDBJ databases">
        <title>Evolution of Trichinella species and genotypes.</title>
        <authorList>
            <person name="Korhonen P.K."/>
            <person name="Edoardo P."/>
            <person name="Giuseppe L.R."/>
            <person name="Gasser R.B."/>
        </authorList>
    </citation>
    <scope>NUCLEOTIDE SEQUENCE [LARGE SCALE GENOMIC DNA]</scope>
    <source>
        <strain evidence="8">ISS417</strain>
    </source>
</reference>
<feature type="domain" description="RRM" evidence="7">
    <location>
        <begin position="277"/>
        <end position="353"/>
    </location>
</feature>
<feature type="region of interest" description="Disordered" evidence="5">
    <location>
        <begin position="83"/>
        <end position="135"/>
    </location>
</feature>
<feature type="transmembrane region" description="Helical" evidence="6">
    <location>
        <begin position="20"/>
        <end position="45"/>
    </location>
</feature>
<keyword evidence="2" id="KW-0677">Repeat</keyword>
<evidence type="ECO:0000256" key="1">
    <source>
        <dbReference type="ARBA" id="ARBA00022553"/>
    </source>
</evidence>
<dbReference type="InterPro" id="IPR021790">
    <property type="entry name" value="PTBP1-like_RRM2"/>
</dbReference>
<keyword evidence="1" id="KW-0597">Phosphoprotein</keyword>
<dbReference type="FunFam" id="3.30.70.330:FF:000341">
    <property type="entry name" value="Hephaestus, isoform C"/>
    <property type="match status" value="1"/>
</dbReference>
<evidence type="ECO:0000259" key="7">
    <source>
        <dbReference type="PROSITE" id="PS50102"/>
    </source>
</evidence>
<dbReference type="CDD" id="cd12423">
    <property type="entry name" value="RRM3_PTBP1_like"/>
    <property type="match status" value="1"/>
</dbReference>
<dbReference type="Proteomes" id="UP000055048">
    <property type="component" value="Unassembled WGS sequence"/>
</dbReference>
<keyword evidence="6" id="KW-0812">Transmembrane</keyword>
<feature type="compositionally biased region" description="Basic and acidic residues" evidence="5">
    <location>
        <begin position="83"/>
        <end position="92"/>
    </location>
</feature>
<feature type="domain" description="RRM" evidence="7">
    <location>
        <begin position="491"/>
        <end position="565"/>
    </location>
</feature>
<comment type="caution">
    <text evidence="8">The sequence shown here is derived from an EMBL/GenBank/DDBJ whole genome shotgun (WGS) entry which is preliminary data.</text>
</comment>
<dbReference type="SMART" id="SM00360">
    <property type="entry name" value="RRM"/>
    <property type="match status" value="4"/>
</dbReference>
<dbReference type="InterPro" id="IPR035979">
    <property type="entry name" value="RBD_domain_sf"/>
</dbReference>
<evidence type="ECO:0000256" key="2">
    <source>
        <dbReference type="ARBA" id="ARBA00022737"/>
    </source>
</evidence>
<dbReference type="EMBL" id="JYDJ01000027">
    <property type="protein sequence ID" value="KRX48604.1"/>
    <property type="molecule type" value="Genomic_DNA"/>
</dbReference>
<evidence type="ECO:0000256" key="4">
    <source>
        <dbReference type="PROSITE-ProRule" id="PRU00176"/>
    </source>
</evidence>
<evidence type="ECO:0000256" key="6">
    <source>
        <dbReference type="SAM" id="Phobius"/>
    </source>
</evidence>
<dbReference type="GO" id="GO:0006397">
    <property type="term" value="P:mRNA processing"/>
    <property type="evidence" value="ECO:0007669"/>
    <property type="project" value="InterPro"/>
</dbReference>
<organism evidence="8 9">
    <name type="scientific">Trichinella murrelli</name>
    <dbReference type="NCBI Taxonomy" id="144512"/>
    <lineage>
        <taxon>Eukaryota</taxon>
        <taxon>Metazoa</taxon>
        <taxon>Ecdysozoa</taxon>
        <taxon>Nematoda</taxon>
        <taxon>Enoplea</taxon>
        <taxon>Dorylaimia</taxon>
        <taxon>Trichinellida</taxon>
        <taxon>Trichinellidae</taxon>
        <taxon>Trichinella</taxon>
    </lineage>
</organism>
<sequence length="685" mass="76648">MENIEQTPPVLQIHAPSDTLFVYLFTISFSNFSLFHFGTMSVEVTSMYHQSLRKRAPPDDLTASNDELEMSVKFEGTVVRSNTDAKKPRFGEQQEEEEEEEEVRVVGDEEDDDDNDDHEQDEEEAVSEEVTVSSNQESIFDSCSISRVVHLRNLPSNLTEVELVQHFISYGKIEKVLLLKGKNQGFLQFATITSARALISAVDENPVVIRGKTIFCQHSYHTVLDSQSRFSENKKHFSGLNLSDQESSLVMEQNRRILRGINNTAVVPKRETGGTVLLVVVTNIFYAVTLEVLHQVFVTFGTVLRIIIFHKNNNFQALIQFLDPISAYAAKMALDGKPLINGCCTLKIEFSKLATLNVKYNNEKSRDFTNPNLPSGEVTGQGLRLATVMPAVPAFSPLHASLSPSVAIANPFAPAAVHIANSNFILLYKIDNKLKRNNYIFCDTGGGISPTNLPISAVSFNTPTNTTLQHGRISALQMPQRFSKPPPPFSSVVTVSNLEAEKVTPDALFTLFGVYGDVQRVKILCYNKTVALIQYTEPCQAQQAIHNLDGVCLWGKQMHVSLSKHTSVQLLKEGQSDYGLTKDYSNSTLHRFKTPGSKNYTNIYPPSFRLHLSNIPHSVSGEFIKNIFEQAGFEVKYFRFFATNRKMATVHLESLEQAVEALIKMHNYPLTENGHLRVAFSKPEI</sequence>
<accession>A0A0V0UBB2</accession>
<dbReference type="PROSITE" id="PS50102">
    <property type="entry name" value="RRM"/>
    <property type="match status" value="4"/>
</dbReference>
<evidence type="ECO:0000256" key="3">
    <source>
        <dbReference type="ARBA" id="ARBA00022884"/>
    </source>
</evidence>
<evidence type="ECO:0000256" key="5">
    <source>
        <dbReference type="SAM" id="MobiDB-lite"/>
    </source>
</evidence>
<proteinExistence type="predicted"/>
<dbReference type="SUPFAM" id="SSF54928">
    <property type="entry name" value="RNA-binding domain, RBD"/>
    <property type="match status" value="4"/>
</dbReference>
<dbReference type="InterPro" id="IPR000504">
    <property type="entry name" value="RRM_dom"/>
</dbReference>
<keyword evidence="6" id="KW-0472">Membrane</keyword>
<gene>
    <name evidence="8" type="primary">Ptbp3</name>
    <name evidence="8" type="ORF">T05_3145</name>
</gene>
<dbReference type="Pfam" id="PF00076">
    <property type="entry name" value="RRM_1"/>
    <property type="match status" value="1"/>
</dbReference>
<dbReference type="InterPro" id="IPR006536">
    <property type="entry name" value="HnRNP-L/PTB"/>
</dbReference>
<dbReference type="Pfam" id="PF13893">
    <property type="entry name" value="RRM_5"/>
    <property type="match status" value="1"/>
</dbReference>
<dbReference type="CDD" id="cd12421">
    <property type="entry name" value="RRM1_PTBP1_hnRNPL_like"/>
    <property type="match status" value="1"/>
</dbReference>
<feature type="domain" description="RRM" evidence="7">
    <location>
        <begin position="147"/>
        <end position="221"/>
    </location>
</feature>
<dbReference type="STRING" id="144512.A0A0V0UBB2"/>
<protein>
    <submittedName>
        <fullName evidence="8">Polypyrimidine tract-binding protein 3</fullName>
    </submittedName>
</protein>
<evidence type="ECO:0000313" key="8">
    <source>
        <dbReference type="EMBL" id="KRX48604.1"/>
    </source>
</evidence>
<name>A0A0V0UBB2_9BILA</name>
<dbReference type="GO" id="GO:0003723">
    <property type="term" value="F:RNA binding"/>
    <property type="evidence" value="ECO:0007669"/>
    <property type="project" value="UniProtKB-UniRule"/>
</dbReference>
<dbReference type="GO" id="GO:0005634">
    <property type="term" value="C:nucleus"/>
    <property type="evidence" value="ECO:0007669"/>
    <property type="project" value="InterPro"/>
</dbReference>
<dbReference type="PANTHER" id="PTHR15592">
    <property type="entry name" value="MATRIN 3/NUCLEAR PROTEIN 220-RELATED"/>
    <property type="match status" value="1"/>
</dbReference>
<dbReference type="AlphaFoldDB" id="A0A0V0UBB2"/>
<dbReference type="Pfam" id="PF11835">
    <property type="entry name" value="RRM_8"/>
    <property type="match status" value="1"/>
</dbReference>
<feature type="compositionally biased region" description="Acidic residues" evidence="5">
    <location>
        <begin position="93"/>
        <end position="127"/>
    </location>
</feature>
<feature type="domain" description="RRM" evidence="7">
    <location>
        <begin position="608"/>
        <end position="683"/>
    </location>
</feature>
<evidence type="ECO:0000313" key="9">
    <source>
        <dbReference type="Proteomes" id="UP000055048"/>
    </source>
</evidence>
<dbReference type="CDD" id="cd12425">
    <property type="entry name" value="RRM4_PTBP1_like"/>
    <property type="match status" value="1"/>
</dbReference>
<keyword evidence="9" id="KW-1185">Reference proteome</keyword>
<dbReference type="InterPro" id="IPR012677">
    <property type="entry name" value="Nucleotide-bd_a/b_plait_sf"/>
</dbReference>
<dbReference type="Gene3D" id="3.30.70.330">
    <property type="match status" value="4"/>
</dbReference>
<keyword evidence="3 4" id="KW-0694">RNA-binding</keyword>
<keyword evidence="6" id="KW-1133">Transmembrane helix</keyword>
<dbReference type="NCBIfam" id="TIGR01649">
    <property type="entry name" value="hnRNP-L_PTB"/>
    <property type="match status" value="1"/>
</dbReference>